<keyword evidence="4" id="KW-0378">Hydrolase</keyword>
<evidence type="ECO:0000259" key="3">
    <source>
        <dbReference type="Pfam" id="PF18998"/>
    </source>
</evidence>
<evidence type="ECO:0000256" key="1">
    <source>
        <dbReference type="ARBA" id="ARBA00022614"/>
    </source>
</evidence>
<dbReference type="PROSITE" id="PS51257">
    <property type="entry name" value="PROKAR_LIPOPROTEIN"/>
    <property type="match status" value="1"/>
</dbReference>
<dbReference type="GO" id="GO:0008237">
    <property type="term" value="F:metallopeptidase activity"/>
    <property type="evidence" value="ECO:0007669"/>
    <property type="project" value="UniProtKB-KW"/>
</dbReference>
<gene>
    <name evidence="4" type="ORF">I4W93_001965</name>
</gene>
<dbReference type="Proteomes" id="UP000663814">
    <property type="component" value="Unassembled WGS sequence"/>
</dbReference>
<protein>
    <submittedName>
        <fullName evidence="4">M66 family metalloprotease</fullName>
    </submittedName>
</protein>
<reference evidence="4 5" key="1">
    <citation type="submission" date="2021-08" db="EMBL/GenBank/DDBJ databases">
        <title>Rheinheimera aquimaris sp. nov., isolated from seawater of the East Sea in Korea.</title>
        <authorList>
            <person name="Kim K.H."/>
            <person name="Wenting R."/>
            <person name="Kim K.R."/>
            <person name="Jeon C.O."/>
        </authorList>
    </citation>
    <scope>NUCLEOTIDE SEQUENCE [LARGE SCALE GENOMIC DNA]</scope>
    <source>
        <strain evidence="4 5">MA-13</strain>
    </source>
</reference>
<dbReference type="InterPro" id="IPR001611">
    <property type="entry name" value="Leu-rich_rpt"/>
</dbReference>
<name>A0ABS7X483_9GAMM</name>
<dbReference type="SUPFAM" id="SSF55486">
    <property type="entry name" value="Metalloproteases ('zincins'), catalytic domain"/>
    <property type="match status" value="1"/>
</dbReference>
<dbReference type="Pfam" id="PF18998">
    <property type="entry name" value="Flg_new_2"/>
    <property type="match status" value="2"/>
</dbReference>
<keyword evidence="5" id="KW-1185">Reference proteome</keyword>
<dbReference type="Gene3D" id="3.80.10.10">
    <property type="entry name" value="Ribonuclease Inhibitor"/>
    <property type="match status" value="2"/>
</dbReference>
<dbReference type="SUPFAM" id="SSF52058">
    <property type="entry name" value="L domain-like"/>
    <property type="match status" value="1"/>
</dbReference>
<dbReference type="InterPro" id="IPR032675">
    <property type="entry name" value="LRR_dom_sf"/>
</dbReference>
<accession>A0ABS7X483</accession>
<feature type="domain" description="Bacterial repeat" evidence="3">
    <location>
        <begin position="253"/>
        <end position="291"/>
    </location>
</feature>
<keyword evidence="2" id="KW-0677">Repeat</keyword>
<feature type="domain" description="Bacterial repeat" evidence="3">
    <location>
        <begin position="37"/>
        <end position="106"/>
    </location>
</feature>
<keyword evidence="4" id="KW-0645">Protease</keyword>
<dbReference type="EMBL" id="JAERPS020000001">
    <property type="protein sequence ID" value="MBZ9610353.1"/>
    <property type="molecule type" value="Genomic_DNA"/>
</dbReference>
<dbReference type="Pfam" id="PF12799">
    <property type="entry name" value="LRR_4"/>
    <property type="match status" value="1"/>
</dbReference>
<sequence length="1220" mass="129534">MLLNSRNFYLILPLFLLGCGGGAGEGSGNKTPEPVNYTVSAVAGTGGSIMPASKSVRSGQTTSFTLQPDAGFAIASASGCGGQLNAALYTTAPVLANCQVSASFTPLQYQVTTVVEGSGTVMPQSLTLGVNEQASLTITPAEGFAVGSVIGCGGSLAGEQYQVGPLSANCTVTSVFKPVVFEITASAGSGGSVSPASQQVSYNSRANFTLLADEGFKVAAVQGCDGELNGNSFVTAPLQQACSLAVSFEAATYTVTTQANSGGTVTPASATVQAGDRAVFQLIPDEGYVVAQVDGCAASFDGDYAIIDKVTADCELQVQFTSDQQVIFADANLDSAVRQQLGLTADEPIAASVLATLSRLDANGMQISRLDGIQYATGLRRLNLTYNLLDDISLLQALAKKQAVGAGLFSLQLGSNSLFSLPDMSMFADLSELSLSFTKIADLTPLAALSKLRVLNVAGNNITDLSALSALPLNNLIVSNNPITTDALWALQQTPISTLNIGQTKVDALEPVTALSGLYELDINSTLVQDLGPLTQLPGLGRLLAYRTPIVDLQPLLSSSMLHGNYLSVGGCLKTSGYSRALLVIEQLRQNGVVTYTYNDSPPAGAVCPTDDGISQFDVSASLSSAGLTLNWQVTAEDTGPWRCELHTDLDYQLPRAPVAVLENCHLQQQWLLPQIKQARVRPHIVVDTGLLARPRRIDIDEIFNTDSPVGAVYVAGSDWLQGVVKSNPYLVPGRDAELRLHVVSGQGSAPPPLNAEAIVAGSRFALDVTVPATLPDSRQYTNLDQSYRVTVPAAYMRAGSEFVLQLAGVPELVISPVFANINSINLTLVPLQLDDDITVLPADDVVRRSLLTVWPLADITIARRQPFQLATPAATTTTSTMLSELYDLRIIEQGEDYYYGYFRSAMNTDSFGGRGYRPGFVSVGAVSTGTLDMVLSHELGHNFNLPHAPCGTAGNPDSAYPYAGGSTGSFGVPLDFSALLSPDIYNDVMGYCGSRHVSDYNFEKVQDYLQQLVHPAVNSLSDAGVAQQQEATDNAPDKGWYYRLQQAGSAIKVEQSLYLEQLPRLSASMGYELRLWFGAAQPASLPVQQLLPGHGEPRTELVFAVPQLWQGKKVTAFALYQGDSRLYSQTLSSAQVLTMNSAQANGMAINERASQVCVNLPTDNTLASLLWLDGDTRRALALNERQSAFCRDTAGLPDGGKWQLQLRGGGKVQLIDQLR</sequence>
<dbReference type="PANTHER" id="PTHR46652:SF3">
    <property type="entry name" value="LEUCINE-RICH REPEAT-CONTAINING PROTEIN 9"/>
    <property type="match status" value="1"/>
</dbReference>
<dbReference type="PROSITE" id="PS51450">
    <property type="entry name" value="LRR"/>
    <property type="match status" value="2"/>
</dbReference>
<evidence type="ECO:0000313" key="5">
    <source>
        <dbReference type="Proteomes" id="UP000663814"/>
    </source>
</evidence>
<proteinExistence type="predicted"/>
<evidence type="ECO:0000256" key="2">
    <source>
        <dbReference type="ARBA" id="ARBA00022737"/>
    </source>
</evidence>
<keyword evidence="4" id="KW-0482">Metalloprotease</keyword>
<dbReference type="PANTHER" id="PTHR46652">
    <property type="entry name" value="LEUCINE-RICH REPEAT AND IQ DOMAIN-CONTAINING PROTEIN 1-RELATED"/>
    <property type="match status" value="1"/>
</dbReference>
<dbReference type="Pfam" id="PF10462">
    <property type="entry name" value="Peptidase_M66"/>
    <property type="match status" value="1"/>
</dbReference>
<keyword evidence="1" id="KW-0433">Leucine-rich repeat</keyword>
<dbReference type="InterPro" id="IPR044060">
    <property type="entry name" value="Bacterial_rp_domain"/>
</dbReference>
<evidence type="ECO:0000313" key="4">
    <source>
        <dbReference type="EMBL" id="MBZ9610353.1"/>
    </source>
</evidence>
<organism evidence="4 5">
    <name type="scientific">Rheinheimera maricola</name>
    <dbReference type="NCBI Taxonomy" id="2793282"/>
    <lineage>
        <taxon>Bacteria</taxon>
        <taxon>Pseudomonadati</taxon>
        <taxon>Pseudomonadota</taxon>
        <taxon>Gammaproteobacteria</taxon>
        <taxon>Chromatiales</taxon>
        <taxon>Chromatiaceae</taxon>
        <taxon>Rheinheimera</taxon>
    </lineage>
</organism>
<dbReference type="RefSeq" id="WP_205310109.1">
    <property type="nucleotide sequence ID" value="NZ_JAERPS020000001.1"/>
</dbReference>
<dbReference type="InterPro" id="IPR025875">
    <property type="entry name" value="Leu-rich_rpt_4"/>
</dbReference>
<comment type="caution">
    <text evidence="4">The sequence shown here is derived from an EMBL/GenBank/DDBJ whole genome shotgun (WGS) entry which is preliminary data.</text>
</comment>
<dbReference type="InterPro" id="IPR050836">
    <property type="entry name" value="SDS22/Internalin_LRR"/>
</dbReference>